<evidence type="ECO:0000256" key="10">
    <source>
        <dbReference type="ARBA" id="ARBA00023136"/>
    </source>
</evidence>
<evidence type="ECO:0000256" key="5">
    <source>
        <dbReference type="ARBA" id="ARBA00022692"/>
    </source>
</evidence>
<feature type="region of interest" description="Disordered" evidence="13">
    <location>
        <begin position="400"/>
        <end position="420"/>
    </location>
</feature>
<sequence length="420" mass="48556">MRMVQTDTSKVFINGVMSNYGQTLNQVFNSENEVQKIFAFEGDCSHDLTTFSGLTFNMNDQLSEHLPRIAILKSKIPWERLPVIFKLHSQVTVVGLLVATFLVSTYGFVDSSDSAIQCYNGKTPLPEEDEDEDEEDECEKHDTNQILNSTFTLPKHFNGVAGQDFLYPGIGPFKEADERIYHAYYQWILVKNVVGRFSVRDKKTSYDIQQLANYFVQRKKFNSQEHQTWARNFVVCEFLNLINVVGQLFLINVFLGGNFFNYGLEVLSFPSLNPEERVDPMSILFPTMTKCIFHQFGPSGTLEKVDSLCILGLNIINEKIFLLLWFWFILLAFATLIDFLIRLGQWIIPSTRIWFCPWNKNNLNVRLQFGDWLLLDNISKYMEPSNFEELLSNICQGLDEPEKSQSQDPLISDQRAENWC</sequence>
<comment type="subcellular location">
    <subcellularLocation>
        <location evidence="1">Cell junction</location>
        <location evidence="1">Gap junction</location>
    </subcellularLocation>
    <subcellularLocation>
        <location evidence="2 12">Cell membrane</location>
        <topology evidence="2 12">Multi-pass membrane protein</topology>
    </subcellularLocation>
</comment>
<dbReference type="PANTHER" id="PTHR11893">
    <property type="entry name" value="INNEXIN"/>
    <property type="match status" value="1"/>
</dbReference>
<dbReference type="GO" id="GO:0005921">
    <property type="term" value="C:gap junction"/>
    <property type="evidence" value="ECO:0007669"/>
    <property type="project" value="UniProtKB-SubCell"/>
</dbReference>
<evidence type="ECO:0000256" key="7">
    <source>
        <dbReference type="ARBA" id="ARBA00022949"/>
    </source>
</evidence>
<keyword evidence="8 12" id="KW-1133">Transmembrane helix</keyword>
<evidence type="ECO:0000256" key="2">
    <source>
        <dbReference type="ARBA" id="ARBA00004651"/>
    </source>
</evidence>
<feature type="transmembrane region" description="Helical" evidence="12">
    <location>
        <begin position="320"/>
        <end position="341"/>
    </location>
</feature>
<comment type="similarity">
    <text evidence="12">Belongs to the pannexin family.</text>
</comment>
<evidence type="ECO:0000256" key="6">
    <source>
        <dbReference type="ARBA" id="ARBA00022868"/>
    </source>
</evidence>
<keyword evidence="10 12" id="KW-0472">Membrane</keyword>
<keyword evidence="3 12" id="KW-0813">Transport</keyword>
<dbReference type="PROSITE" id="PS51013">
    <property type="entry name" value="PANNEXIN"/>
    <property type="match status" value="1"/>
</dbReference>
<dbReference type="GO" id="GO:0007602">
    <property type="term" value="P:phototransduction"/>
    <property type="evidence" value="ECO:0007669"/>
    <property type="project" value="TreeGrafter"/>
</dbReference>
<protein>
    <recommendedName>
        <fullName evidence="12">Innexin</fullName>
    </recommendedName>
</protein>
<evidence type="ECO:0000256" key="8">
    <source>
        <dbReference type="ARBA" id="ARBA00022989"/>
    </source>
</evidence>
<dbReference type="PANTHER" id="PTHR11893:SF41">
    <property type="entry name" value="INNEXIN INX2"/>
    <property type="match status" value="1"/>
</dbReference>
<evidence type="ECO:0000256" key="12">
    <source>
        <dbReference type="RuleBase" id="RU010713"/>
    </source>
</evidence>
<accession>A0A553PP17</accession>
<proteinExistence type="inferred from homology"/>
<evidence type="ECO:0000256" key="11">
    <source>
        <dbReference type="ARBA" id="ARBA00023303"/>
    </source>
</evidence>
<dbReference type="Pfam" id="PF00876">
    <property type="entry name" value="Innexin"/>
    <property type="match status" value="2"/>
</dbReference>
<evidence type="ECO:0000256" key="4">
    <source>
        <dbReference type="ARBA" id="ARBA00022475"/>
    </source>
</evidence>
<name>A0A553PP17_TIGCA</name>
<evidence type="ECO:0000256" key="13">
    <source>
        <dbReference type="SAM" id="MobiDB-lite"/>
    </source>
</evidence>
<dbReference type="STRING" id="6832.A0A553PP17"/>
<dbReference type="GO" id="GO:0005243">
    <property type="term" value="F:gap junction channel activity"/>
    <property type="evidence" value="ECO:0007669"/>
    <property type="project" value="TreeGrafter"/>
</dbReference>
<keyword evidence="6" id="KW-0303">Gap junction</keyword>
<dbReference type="InterPro" id="IPR000990">
    <property type="entry name" value="Innexin"/>
</dbReference>
<evidence type="ECO:0000256" key="3">
    <source>
        <dbReference type="ARBA" id="ARBA00022448"/>
    </source>
</evidence>
<keyword evidence="5 12" id="KW-0812">Transmembrane</keyword>
<comment type="caution">
    <text evidence="14">The sequence shown here is derived from an EMBL/GenBank/DDBJ whole genome shotgun (WGS) entry which is preliminary data.</text>
</comment>
<keyword evidence="9 12" id="KW-0406">Ion transport</keyword>
<evidence type="ECO:0000313" key="15">
    <source>
        <dbReference type="Proteomes" id="UP000318571"/>
    </source>
</evidence>
<keyword evidence="15" id="KW-1185">Reference proteome</keyword>
<evidence type="ECO:0000256" key="1">
    <source>
        <dbReference type="ARBA" id="ARBA00004610"/>
    </source>
</evidence>
<gene>
    <name evidence="12" type="primary">inx</name>
    <name evidence="14" type="ORF">TCAL_02265</name>
</gene>
<evidence type="ECO:0000313" key="14">
    <source>
        <dbReference type="EMBL" id="TRY79419.1"/>
    </source>
</evidence>
<dbReference type="AlphaFoldDB" id="A0A553PP17"/>
<keyword evidence="7" id="KW-0965">Cell junction</keyword>
<comment type="function">
    <text evidence="12">Structural component of the gap junctions.</text>
</comment>
<dbReference type="PRINTS" id="PR01262">
    <property type="entry name" value="INNEXIN"/>
</dbReference>
<comment type="caution">
    <text evidence="12">Lacks conserved residue(s) required for the propagation of feature annotation.</text>
</comment>
<organism evidence="14 15">
    <name type="scientific">Tigriopus californicus</name>
    <name type="common">Marine copepod</name>
    <dbReference type="NCBI Taxonomy" id="6832"/>
    <lineage>
        <taxon>Eukaryota</taxon>
        <taxon>Metazoa</taxon>
        <taxon>Ecdysozoa</taxon>
        <taxon>Arthropoda</taxon>
        <taxon>Crustacea</taxon>
        <taxon>Multicrustacea</taxon>
        <taxon>Hexanauplia</taxon>
        <taxon>Copepoda</taxon>
        <taxon>Harpacticoida</taxon>
        <taxon>Harpacticidae</taxon>
        <taxon>Tigriopus</taxon>
    </lineage>
</organism>
<keyword evidence="11 12" id="KW-0407">Ion channel</keyword>
<keyword evidence="4" id="KW-1003">Cell membrane</keyword>
<dbReference type="EMBL" id="VCGU01000002">
    <property type="protein sequence ID" value="TRY79419.1"/>
    <property type="molecule type" value="Genomic_DNA"/>
</dbReference>
<dbReference type="GO" id="GO:0034220">
    <property type="term" value="P:monoatomic ion transmembrane transport"/>
    <property type="evidence" value="ECO:0007669"/>
    <property type="project" value="UniProtKB-KW"/>
</dbReference>
<reference evidence="14 15" key="1">
    <citation type="journal article" date="2018" name="Nat. Ecol. Evol.">
        <title>Genomic signatures of mitonuclear coevolution across populations of Tigriopus californicus.</title>
        <authorList>
            <person name="Barreto F.S."/>
            <person name="Watson E.T."/>
            <person name="Lima T.G."/>
            <person name="Willett C.S."/>
            <person name="Edmands S."/>
            <person name="Li W."/>
            <person name="Burton R.S."/>
        </authorList>
    </citation>
    <scope>NUCLEOTIDE SEQUENCE [LARGE SCALE GENOMIC DNA]</scope>
    <source>
        <strain evidence="14 15">San Diego</strain>
    </source>
</reference>
<dbReference type="GO" id="GO:0005886">
    <property type="term" value="C:plasma membrane"/>
    <property type="evidence" value="ECO:0007669"/>
    <property type="project" value="UniProtKB-SubCell"/>
</dbReference>
<dbReference type="Proteomes" id="UP000318571">
    <property type="component" value="Chromosome 6"/>
</dbReference>
<evidence type="ECO:0000256" key="9">
    <source>
        <dbReference type="ARBA" id="ARBA00023065"/>
    </source>
</evidence>